<dbReference type="EMBL" id="FNKX01000004">
    <property type="protein sequence ID" value="SDR61752.1"/>
    <property type="molecule type" value="Genomic_DNA"/>
</dbReference>
<organism evidence="7 8">
    <name type="scientific">Paraburkholderia tuberum</name>
    <dbReference type="NCBI Taxonomy" id="157910"/>
    <lineage>
        <taxon>Bacteria</taxon>
        <taxon>Pseudomonadati</taxon>
        <taxon>Pseudomonadota</taxon>
        <taxon>Betaproteobacteria</taxon>
        <taxon>Burkholderiales</taxon>
        <taxon>Burkholderiaceae</taxon>
        <taxon>Paraburkholderia</taxon>
    </lineage>
</organism>
<dbReference type="GO" id="GO:0004803">
    <property type="term" value="F:transposase activity"/>
    <property type="evidence" value="ECO:0007669"/>
    <property type="project" value="InterPro"/>
</dbReference>
<feature type="domain" description="DUF4158" evidence="6">
    <location>
        <begin position="13"/>
        <end position="158"/>
    </location>
</feature>
<keyword evidence="4" id="KW-0233">DNA recombination</keyword>
<dbReference type="Pfam" id="PF13700">
    <property type="entry name" value="DUF4158"/>
    <property type="match status" value="1"/>
</dbReference>
<sequence length="979" mass="110696">MEHWRLAYLGTRRIPRDLSEFELATFFTFSAKERVLINARRGPLYRLALALHIGFVRMSGTTLDAYQYVPQILWSHLGRHLGIEPPDLGTLRTLYETRERTLFDHQALAYRALGFVPMAEHQRRYVVRWLKERLSGRPNRADLMQELKRWLYEHRVLIQRDRALKPLLVQAARDVETALGASLLQAFGEAALDRWGSLLAQPHGSFASLQQWLWSVPLRNSTHQMNELFRKIDRLVELNVHLDWPAECNEAAVRHFARRCANRKPSVSRRIQQETRRLEVACFMRYALCTTTDQLLSMLGRWIRKAINEASSRVAATRPDLRAQIRDLATAVKTIATDADFTRDEMVEQLCALADAALKQDTPSRTSQMRAQLVAKRRMARAMLAKLLSLPFEAQTTHPVIESLALLRELYAGKSNELPADTPIHLGKAWQCMIESEDRSQALLAFEWATLFALRVALRNGSVFVAHSFEFRSQATLLIPDDEWQAKRNHYYGHLELPQDPKDYLAPVIEHLDAGLRRLREAVASGEVRVDDAVHIGPLSAQPHDAALEALRRAILERQPDGQLPRIILEIDSAVRFSWVLLGREPRSRGELLMVYAAVLAHGTSMSAADFARMVPELSASAIRQMMNRIADERMLRQAADAVLEFMHRHPIAQHWGRADLASSDMMSLETTRTVWQARADPRRRTASIGVYTHVRDRWGIFYDQPIVLNERQAGVAIEGVIRQNSTDDVTLLAVDTHGYTDFSMGLARALGFDLCPRLAHLRDRRLHVPVGHVISDELEAVVDRDVKPEVIEAVWDEFVRVAASVQSGRCTAVQALTRFGSAARGQPLYEGGVQLGQLFRSIFLIDYFTVPAFRGELQHALNRGEAVHNVQRAIHQGKIPVELTRHRHSMIAVSSALTLLTNAVMAWNTLHMQSALDTIGQPGNQAVPTHLLRSIAPTSLEGINLRGTFDFPIADYAERLMPGLNSSIPFPSKRTGSS</sequence>
<evidence type="ECO:0000313" key="7">
    <source>
        <dbReference type="EMBL" id="SDR61752.1"/>
    </source>
</evidence>
<protein>
    <submittedName>
        <fullName evidence="7">Transposase and inactivated derivatives, TnpA family</fullName>
    </submittedName>
</protein>
<proteinExistence type="inferred from homology"/>
<keyword evidence="2" id="KW-0815">Transposition</keyword>
<evidence type="ECO:0000259" key="5">
    <source>
        <dbReference type="Pfam" id="PF01526"/>
    </source>
</evidence>
<evidence type="ECO:0000256" key="1">
    <source>
        <dbReference type="ARBA" id="ARBA00009402"/>
    </source>
</evidence>
<dbReference type="NCBIfam" id="NF033527">
    <property type="entry name" value="transpos_Tn3"/>
    <property type="match status" value="1"/>
</dbReference>
<dbReference type="STRING" id="157910.SAMN05445850_7942"/>
<dbReference type="GO" id="GO:0003677">
    <property type="term" value="F:DNA binding"/>
    <property type="evidence" value="ECO:0007669"/>
    <property type="project" value="UniProtKB-KW"/>
</dbReference>
<evidence type="ECO:0000259" key="6">
    <source>
        <dbReference type="Pfam" id="PF13700"/>
    </source>
</evidence>
<evidence type="ECO:0000256" key="3">
    <source>
        <dbReference type="ARBA" id="ARBA00023125"/>
    </source>
</evidence>
<evidence type="ECO:0000256" key="4">
    <source>
        <dbReference type="ARBA" id="ARBA00023172"/>
    </source>
</evidence>
<feature type="domain" description="Tn3 transposase DDE" evidence="5">
    <location>
        <begin position="567"/>
        <end position="950"/>
    </location>
</feature>
<dbReference type="Proteomes" id="UP000199365">
    <property type="component" value="Unassembled WGS sequence"/>
</dbReference>
<keyword evidence="8" id="KW-1185">Reference proteome</keyword>
<dbReference type="Pfam" id="PF01526">
    <property type="entry name" value="DDE_Tnp_Tn3"/>
    <property type="match status" value="1"/>
</dbReference>
<gene>
    <name evidence="7" type="ORF">SAMN05445850_7942</name>
</gene>
<dbReference type="RefSeq" id="WP_090812395.1">
    <property type="nucleotide sequence ID" value="NZ_FNKX01000004.1"/>
</dbReference>
<dbReference type="InterPro" id="IPR047653">
    <property type="entry name" value="Tn3-like_transpos"/>
</dbReference>
<keyword evidence="3" id="KW-0238">DNA-binding</keyword>
<evidence type="ECO:0000313" key="8">
    <source>
        <dbReference type="Proteomes" id="UP000199365"/>
    </source>
</evidence>
<name>A0A1H1KI67_9BURK</name>
<accession>A0A1H1KI67</accession>
<dbReference type="InterPro" id="IPR025296">
    <property type="entry name" value="DUF4158"/>
</dbReference>
<dbReference type="AlphaFoldDB" id="A0A1H1KI67"/>
<reference evidence="8" key="1">
    <citation type="submission" date="2016-10" db="EMBL/GenBank/DDBJ databases">
        <authorList>
            <person name="Varghese N."/>
            <person name="Submissions S."/>
        </authorList>
    </citation>
    <scope>NUCLEOTIDE SEQUENCE [LARGE SCALE GENOMIC DNA]</scope>
    <source>
        <strain evidence="8">DUS833</strain>
    </source>
</reference>
<dbReference type="GO" id="GO:0006313">
    <property type="term" value="P:DNA transposition"/>
    <property type="evidence" value="ECO:0007669"/>
    <property type="project" value="InterPro"/>
</dbReference>
<dbReference type="InterPro" id="IPR002513">
    <property type="entry name" value="Tn3_Tnp_DDE_dom"/>
</dbReference>
<evidence type="ECO:0000256" key="2">
    <source>
        <dbReference type="ARBA" id="ARBA00022578"/>
    </source>
</evidence>
<comment type="similarity">
    <text evidence="1">Belongs to the transposase 7 family.</text>
</comment>